<dbReference type="Gene3D" id="3.40.630.30">
    <property type="match status" value="1"/>
</dbReference>
<evidence type="ECO:0000313" key="2">
    <source>
        <dbReference type="EMBL" id="SUQ12346.1"/>
    </source>
</evidence>
<dbReference type="InterPro" id="IPR000182">
    <property type="entry name" value="GNAT_dom"/>
</dbReference>
<accession>A0A316A4A8</accession>
<dbReference type="Proteomes" id="UP000254051">
    <property type="component" value="Unassembled WGS sequence"/>
</dbReference>
<dbReference type="SUPFAM" id="SSF55729">
    <property type="entry name" value="Acyl-CoA N-acyltransferases (Nat)"/>
    <property type="match status" value="1"/>
</dbReference>
<dbReference type="Pfam" id="PF00583">
    <property type="entry name" value="Acetyltransf_1"/>
    <property type="match status" value="1"/>
</dbReference>
<proteinExistence type="predicted"/>
<feature type="domain" description="N-acetyltransferase" evidence="1">
    <location>
        <begin position="4"/>
        <end position="147"/>
    </location>
</feature>
<reference evidence="3" key="1">
    <citation type="submission" date="2017-07" db="EMBL/GenBank/DDBJ databases">
        <authorList>
            <person name="Varghese N."/>
            <person name="Submissions S."/>
        </authorList>
    </citation>
    <scope>NUCLEOTIDE SEQUENCE [LARGE SCALE GENOMIC DNA]</scope>
    <source>
        <strain evidence="3">NLAE-zl-C134</strain>
    </source>
</reference>
<organism evidence="2 3">
    <name type="scientific">Faecalicatena contorta</name>
    <dbReference type="NCBI Taxonomy" id="39482"/>
    <lineage>
        <taxon>Bacteria</taxon>
        <taxon>Bacillati</taxon>
        <taxon>Bacillota</taxon>
        <taxon>Clostridia</taxon>
        <taxon>Lachnospirales</taxon>
        <taxon>Lachnospiraceae</taxon>
        <taxon>Faecalicatena</taxon>
    </lineage>
</organism>
<keyword evidence="2" id="KW-0808">Transferase</keyword>
<protein>
    <submittedName>
        <fullName evidence="2">Acetyltransferase (GNAT) domain-containing protein</fullName>
    </submittedName>
</protein>
<dbReference type="RefSeq" id="WP_109708372.1">
    <property type="nucleotide sequence ID" value="NZ_QGDS01000001.1"/>
</dbReference>
<sequence length="147" mass="16515">MQEVTIREATSMDMSDIMKLQVKVFAGEQEIPEDIIEVIGEDVTRWWCAAIDSLVVGAVAAWKEDNQIHWGRFAVNNTYRGKQIGTRLARHSLEALFSQGVEEVYMDARDATVGIICSMGGKIIGKPVPFYKGTVTPVVISREDYYR</sequence>
<evidence type="ECO:0000259" key="1">
    <source>
        <dbReference type="PROSITE" id="PS51186"/>
    </source>
</evidence>
<dbReference type="PROSITE" id="PS51186">
    <property type="entry name" value="GNAT"/>
    <property type="match status" value="1"/>
</dbReference>
<dbReference type="GO" id="GO:0016747">
    <property type="term" value="F:acyltransferase activity, transferring groups other than amino-acyl groups"/>
    <property type="evidence" value="ECO:0007669"/>
    <property type="project" value="InterPro"/>
</dbReference>
<name>A0A316A4A8_9FIRM</name>
<dbReference type="InterPro" id="IPR016181">
    <property type="entry name" value="Acyl_CoA_acyltransferase"/>
</dbReference>
<keyword evidence="3" id="KW-1185">Reference proteome</keyword>
<dbReference type="AlphaFoldDB" id="A0A316A4A8"/>
<dbReference type="CDD" id="cd04301">
    <property type="entry name" value="NAT_SF"/>
    <property type="match status" value="1"/>
</dbReference>
<evidence type="ECO:0000313" key="3">
    <source>
        <dbReference type="Proteomes" id="UP000254051"/>
    </source>
</evidence>
<dbReference type="EMBL" id="UHJJ01000001">
    <property type="protein sequence ID" value="SUQ12346.1"/>
    <property type="molecule type" value="Genomic_DNA"/>
</dbReference>
<gene>
    <name evidence="2" type="ORF">SAMN05216529_101237</name>
</gene>